<evidence type="ECO:0000259" key="5">
    <source>
        <dbReference type="PROSITE" id="PS50111"/>
    </source>
</evidence>
<gene>
    <name evidence="7" type="ORF">HNR32_000164</name>
</gene>
<reference evidence="7 8" key="1">
    <citation type="submission" date="2020-08" db="EMBL/GenBank/DDBJ databases">
        <title>Genomic Encyclopedia of Type Strains, Phase IV (KMG-IV): sequencing the most valuable type-strain genomes for metagenomic binning, comparative biology and taxonomic classification.</title>
        <authorList>
            <person name="Goeker M."/>
        </authorList>
    </citation>
    <scope>NUCLEOTIDE SEQUENCE [LARGE SCALE GENOMIC DNA]</scope>
    <source>
        <strain evidence="7 8">DSM 24661</strain>
    </source>
</reference>
<evidence type="ECO:0000256" key="2">
    <source>
        <dbReference type="ARBA" id="ARBA00029447"/>
    </source>
</evidence>
<accession>A0A840UQF8</accession>
<feature type="domain" description="Methyl-accepting transducer" evidence="5">
    <location>
        <begin position="275"/>
        <end position="511"/>
    </location>
</feature>
<dbReference type="InterPro" id="IPR004090">
    <property type="entry name" value="Chemotax_Me-accpt_rcpt"/>
</dbReference>
<dbReference type="SMART" id="SM00304">
    <property type="entry name" value="HAMP"/>
    <property type="match status" value="1"/>
</dbReference>
<dbReference type="Pfam" id="PF00672">
    <property type="entry name" value="HAMP"/>
    <property type="match status" value="1"/>
</dbReference>
<keyword evidence="8" id="KW-1185">Reference proteome</keyword>
<keyword evidence="4" id="KW-0472">Membrane</keyword>
<keyword evidence="1 3" id="KW-0807">Transducer</keyword>
<dbReference type="EMBL" id="JACHFH010000001">
    <property type="protein sequence ID" value="MBB5335064.1"/>
    <property type="molecule type" value="Genomic_DNA"/>
</dbReference>
<dbReference type="SUPFAM" id="SSF58104">
    <property type="entry name" value="Methyl-accepting chemotaxis protein (MCP) signaling domain"/>
    <property type="match status" value="1"/>
</dbReference>
<protein>
    <submittedName>
        <fullName evidence="7">Methyl-accepting chemotaxis protein</fullName>
    </submittedName>
</protein>
<sequence length="561" mass="60929">MNLKVRMYISYAIVIVLTGIVGVFSLYSLNNVNARLTELGTERVPRIMLMADINQEVSSYLAAQQNILLHTDSNAVNEMKQSEKNIDSNFKKLYDTSLASYKPKIESTQGKWVAYKKASNERVRMVLAGQDHESPAVEAKSAEVEKIGKDLNSDIDGFFKASVVATDKNVADGKAEYTKAKWMTTVGLFIVLILGMIIATIVTRYMDKFIKGFLEVSQKVAEGDLKQRIEFASEDEFGQMAQAYNKTIDNIKNLIQSIQKTANEVVNTVNQVATGANQSADAIQNIAQSVSVVAESADKQAQGINESTNNTEKITNYIKAVSTDTEATAADAEKALMTANEGTQIMFSTIEQMKVIEDTTQRSSTVVSTLGERSKEIGQIVDTISGIAGQTNLLALNAAIEAARAGEQGKGFAVVAEEVRKLAEQSQDAAQQIAELIGRIQTETQEAVDAISSGTGEVQQGIDSVNKSGKAFSDIMQTTAAVAMQVREMSETMSEVAKNGENVLAQMQGVDDETKIVAREMETTSAATQEQSASMEEIAASCQNLRDLADKLFVQSNNFKI</sequence>
<feature type="domain" description="HAMP" evidence="6">
    <location>
        <begin position="204"/>
        <end position="256"/>
    </location>
</feature>
<dbReference type="InterPro" id="IPR004089">
    <property type="entry name" value="MCPsignal_dom"/>
</dbReference>
<dbReference type="PROSITE" id="PS50111">
    <property type="entry name" value="CHEMOTAXIS_TRANSDUC_2"/>
    <property type="match status" value="1"/>
</dbReference>
<evidence type="ECO:0000256" key="1">
    <source>
        <dbReference type="ARBA" id="ARBA00023224"/>
    </source>
</evidence>
<dbReference type="Pfam" id="PF00015">
    <property type="entry name" value="MCPsignal"/>
    <property type="match status" value="1"/>
</dbReference>
<dbReference type="CDD" id="cd06225">
    <property type="entry name" value="HAMP"/>
    <property type="match status" value="1"/>
</dbReference>
<proteinExistence type="inferred from homology"/>
<dbReference type="GO" id="GO:0004888">
    <property type="term" value="F:transmembrane signaling receptor activity"/>
    <property type="evidence" value="ECO:0007669"/>
    <property type="project" value="InterPro"/>
</dbReference>
<dbReference type="Gene3D" id="6.10.340.10">
    <property type="match status" value="1"/>
</dbReference>
<dbReference type="SMART" id="SM00283">
    <property type="entry name" value="MA"/>
    <property type="match status" value="1"/>
</dbReference>
<name>A0A840UQF8_9FIRM</name>
<dbReference type="PROSITE" id="PS50885">
    <property type="entry name" value="HAMP"/>
    <property type="match status" value="1"/>
</dbReference>
<feature type="transmembrane region" description="Helical" evidence="4">
    <location>
        <begin position="182"/>
        <end position="202"/>
    </location>
</feature>
<dbReference type="Gene3D" id="1.10.287.950">
    <property type="entry name" value="Methyl-accepting chemotaxis protein"/>
    <property type="match status" value="1"/>
</dbReference>
<comment type="similarity">
    <text evidence="2">Belongs to the methyl-accepting chemotaxis (MCP) protein family.</text>
</comment>
<dbReference type="InterPro" id="IPR024478">
    <property type="entry name" value="HlyB_4HB_MCP"/>
</dbReference>
<dbReference type="RefSeq" id="WP_183858878.1">
    <property type="nucleotide sequence ID" value="NZ_JACHFH010000001.1"/>
</dbReference>
<dbReference type="PANTHER" id="PTHR32089">
    <property type="entry name" value="METHYL-ACCEPTING CHEMOTAXIS PROTEIN MCPB"/>
    <property type="match status" value="1"/>
</dbReference>
<dbReference type="InterPro" id="IPR003660">
    <property type="entry name" value="HAMP_dom"/>
</dbReference>
<evidence type="ECO:0000313" key="8">
    <source>
        <dbReference type="Proteomes" id="UP000559117"/>
    </source>
</evidence>
<dbReference type="AlphaFoldDB" id="A0A840UQF8"/>
<organism evidence="7 8">
    <name type="scientific">Pectinatus brassicae</name>
    <dbReference type="NCBI Taxonomy" id="862415"/>
    <lineage>
        <taxon>Bacteria</taxon>
        <taxon>Bacillati</taxon>
        <taxon>Bacillota</taxon>
        <taxon>Negativicutes</taxon>
        <taxon>Selenomonadales</taxon>
        <taxon>Selenomonadaceae</taxon>
        <taxon>Pectinatus</taxon>
    </lineage>
</organism>
<dbReference type="GO" id="GO:0007165">
    <property type="term" value="P:signal transduction"/>
    <property type="evidence" value="ECO:0007669"/>
    <property type="project" value="UniProtKB-KW"/>
</dbReference>
<comment type="caution">
    <text evidence="7">The sequence shown here is derived from an EMBL/GenBank/DDBJ whole genome shotgun (WGS) entry which is preliminary data.</text>
</comment>
<evidence type="ECO:0000313" key="7">
    <source>
        <dbReference type="EMBL" id="MBB5335064.1"/>
    </source>
</evidence>
<dbReference type="Pfam" id="PF12729">
    <property type="entry name" value="4HB_MCP_1"/>
    <property type="match status" value="1"/>
</dbReference>
<evidence type="ECO:0000256" key="3">
    <source>
        <dbReference type="PROSITE-ProRule" id="PRU00284"/>
    </source>
</evidence>
<dbReference type="CDD" id="cd11386">
    <property type="entry name" value="MCP_signal"/>
    <property type="match status" value="1"/>
</dbReference>
<dbReference type="PRINTS" id="PR00260">
    <property type="entry name" value="CHEMTRNSDUCR"/>
</dbReference>
<dbReference type="GO" id="GO:0006935">
    <property type="term" value="P:chemotaxis"/>
    <property type="evidence" value="ECO:0007669"/>
    <property type="project" value="InterPro"/>
</dbReference>
<dbReference type="Proteomes" id="UP000559117">
    <property type="component" value="Unassembled WGS sequence"/>
</dbReference>
<dbReference type="GO" id="GO:0016020">
    <property type="term" value="C:membrane"/>
    <property type="evidence" value="ECO:0007669"/>
    <property type="project" value="InterPro"/>
</dbReference>
<keyword evidence="4" id="KW-1133">Transmembrane helix</keyword>
<keyword evidence="4" id="KW-0812">Transmembrane</keyword>
<feature type="transmembrane region" description="Helical" evidence="4">
    <location>
        <begin position="7"/>
        <end position="29"/>
    </location>
</feature>
<dbReference type="PANTHER" id="PTHR32089:SF112">
    <property type="entry name" value="LYSOZYME-LIKE PROTEIN-RELATED"/>
    <property type="match status" value="1"/>
</dbReference>
<evidence type="ECO:0000256" key="4">
    <source>
        <dbReference type="SAM" id="Phobius"/>
    </source>
</evidence>
<evidence type="ECO:0000259" key="6">
    <source>
        <dbReference type="PROSITE" id="PS50885"/>
    </source>
</evidence>